<evidence type="ECO:0000313" key="1">
    <source>
        <dbReference type="EMBL" id="MPN49875.1"/>
    </source>
</evidence>
<dbReference type="EMBL" id="VSSQ01113527">
    <property type="protein sequence ID" value="MPN49875.1"/>
    <property type="molecule type" value="Genomic_DNA"/>
</dbReference>
<name>A0A645IF14_9ZZZZ</name>
<proteinExistence type="predicted"/>
<comment type="caution">
    <text evidence="1">The sequence shown here is derived from an EMBL/GenBank/DDBJ whole genome shotgun (WGS) entry which is preliminary data.</text>
</comment>
<accession>A0A645IF14</accession>
<reference evidence="1" key="1">
    <citation type="submission" date="2019-08" db="EMBL/GenBank/DDBJ databases">
        <authorList>
            <person name="Kucharzyk K."/>
            <person name="Murdoch R.W."/>
            <person name="Higgins S."/>
            <person name="Loffler F."/>
        </authorList>
    </citation>
    <scope>NUCLEOTIDE SEQUENCE</scope>
</reference>
<organism evidence="1">
    <name type="scientific">bioreactor metagenome</name>
    <dbReference type="NCBI Taxonomy" id="1076179"/>
    <lineage>
        <taxon>unclassified sequences</taxon>
        <taxon>metagenomes</taxon>
        <taxon>ecological metagenomes</taxon>
    </lineage>
</organism>
<protein>
    <submittedName>
        <fullName evidence="1">Uncharacterized protein</fullName>
    </submittedName>
</protein>
<dbReference type="AlphaFoldDB" id="A0A645IF14"/>
<sequence>MREHPLDVVLRPDTDAVTGFQAESAQAAGQVVDSLLQLPVGHALVLVADDQRFALAETPAEGIEMIADGFADQGLFARPVDVAVLFLHGVSSNSLAEWCACSNENPRRMPGG</sequence>
<gene>
    <name evidence="1" type="ORF">SDC9_197499</name>
</gene>